<dbReference type="InterPro" id="IPR003812">
    <property type="entry name" value="Fido"/>
</dbReference>
<feature type="active site" evidence="1">
    <location>
        <position position="336"/>
    </location>
</feature>
<accession>A0A2T4U124</accession>
<dbReference type="AlphaFoldDB" id="A0A2T4U124"/>
<dbReference type="PROSITE" id="PS51459">
    <property type="entry name" value="FIDO"/>
    <property type="match status" value="1"/>
</dbReference>
<evidence type="ECO:0000256" key="1">
    <source>
        <dbReference type="PIRSR" id="PIRSR640198-1"/>
    </source>
</evidence>
<reference evidence="5" key="2">
    <citation type="journal article" date="2018" name="Environ. Microbiol.">
        <title>Bloom of a denitrifying methanotroph, 'Candidatus Methylomirabilis limnetica', in a deep stratified lake.</title>
        <authorList>
            <person name="Graf J.S."/>
            <person name="Mayr M.J."/>
            <person name="Marchant H.K."/>
            <person name="Tienken D."/>
            <person name="Hach P.F."/>
            <person name="Brand A."/>
            <person name="Schubert C.J."/>
            <person name="Kuypers M.M."/>
            <person name="Milucka J."/>
        </authorList>
    </citation>
    <scope>NUCLEOTIDE SEQUENCE [LARGE SCALE GENOMIC DNA]</scope>
    <source>
        <strain evidence="5">Zug</strain>
    </source>
</reference>
<evidence type="ECO:0000313" key="4">
    <source>
        <dbReference type="EMBL" id="PTL37067.1"/>
    </source>
</evidence>
<protein>
    <submittedName>
        <fullName evidence="4">Cell filamentation protein Fic</fullName>
    </submittedName>
</protein>
<dbReference type="PANTHER" id="PTHR13504">
    <property type="entry name" value="FIDO DOMAIN-CONTAINING PROTEIN DDB_G0283145"/>
    <property type="match status" value="1"/>
</dbReference>
<dbReference type="RefSeq" id="WP_107560972.1">
    <property type="nucleotide sequence ID" value="NZ_NVQC01000008.1"/>
</dbReference>
<feature type="binding site" evidence="2">
    <location>
        <begin position="340"/>
        <end position="347"/>
    </location>
    <ligand>
        <name>ATP</name>
        <dbReference type="ChEBI" id="CHEBI:30616"/>
    </ligand>
</feature>
<dbReference type="PANTHER" id="PTHR13504:SF38">
    <property type="entry name" value="FIDO DOMAIN-CONTAINING PROTEIN"/>
    <property type="match status" value="1"/>
</dbReference>
<dbReference type="GO" id="GO:0005524">
    <property type="term" value="F:ATP binding"/>
    <property type="evidence" value="ECO:0007669"/>
    <property type="project" value="UniProtKB-KW"/>
</dbReference>
<sequence>MKLNPAPITVFQEKTVPNGTRLAGWAALVRALAIPGPVRRPSCVSEQHVRGSHREEGVWAIFDKRYWPGDTFADHLSFALRHEDIDLLILKRIFEVVPQAEIEAIVRTTPTGIPARRAWYLYETLTGRTLNVEDAPSATAIDLLDPKAYFTGKPRLSKRHRVRDNLLGTGRFCPIIRRTKALTEFLTLDLAARAREIVGRTGAHLVARAASFMLLADSRASFEIEGERPPRNRLERWGRAVLQAGKNCLTLDEIIRLQRVIIEDTRFVRAGLRPDGVFLGGRDHDGDPLPEFIGARPDDLDNLMGSLLEANDRMRDDGIDPVLKATATAFGFVYVHPFQDCNGRLHRCLIHHVLSERRFTPPGMVFPVSSVMLDRIDDYRATLQAHSGPLMPFIEWRSTPERNVEVLNQTADLYRYFDCTEEAEFLYACVARTVEHDLPREIDYLRRHDEATRRIMDAVEMPDRVAENLALFIRQNNGTLSRKRREGDFKKLREEEVAFIEGIVHETFEGFDQGSGRHGIGADTKS</sequence>
<evidence type="ECO:0000259" key="3">
    <source>
        <dbReference type="PROSITE" id="PS51459"/>
    </source>
</evidence>
<evidence type="ECO:0000313" key="5">
    <source>
        <dbReference type="Proteomes" id="UP000241436"/>
    </source>
</evidence>
<feature type="domain" description="Fido" evidence="3">
    <location>
        <begin position="249"/>
        <end position="399"/>
    </location>
</feature>
<keyword evidence="2" id="KW-0067">ATP-binding</keyword>
<dbReference type="Pfam" id="PF02661">
    <property type="entry name" value="Fic"/>
    <property type="match status" value="1"/>
</dbReference>
<dbReference type="SUPFAM" id="SSF140931">
    <property type="entry name" value="Fic-like"/>
    <property type="match status" value="1"/>
</dbReference>
<dbReference type="EMBL" id="NVQC01000008">
    <property type="protein sequence ID" value="PTL37067.1"/>
    <property type="molecule type" value="Genomic_DNA"/>
</dbReference>
<gene>
    <name evidence="4" type="ORF">CLG94_00615</name>
</gene>
<organism evidence="4 5">
    <name type="scientific">Candidatus Methylomirabilis limnetica</name>
    <dbReference type="NCBI Taxonomy" id="2033718"/>
    <lineage>
        <taxon>Bacteria</taxon>
        <taxon>Candidatus Methylomirabilota</taxon>
        <taxon>Candidatus Methylomirabilia</taxon>
        <taxon>Candidatus Methylomirabilales</taxon>
        <taxon>Candidatus Methylomirabilaceae</taxon>
        <taxon>Candidatus Methylomirabilis</taxon>
    </lineage>
</organism>
<dbReference type="OrthoDB" id="9807853at2"/>
<name>A0A2T4U124_9BACT</name>
<dbReference type="Proteomes" id="UP000241436">
    <property type="component" value="Unassembled WGS sequence"/>
</dbReference>
<evidence type="ECO:0000256" key="2">
    <source>
        <dbReference type="PIRSR" id="PIRSR640198-2"/>
    </source>
</evidence>
<keyword evidence="5" id="KW-1185">Reference proteome</keyword>
<reference evidence="4 5" key="1">
    <citation type="submission" date="2017-09" db="EMBL/GenBank/DDBJ databases">
        <title>Bloom of a denitrifying methanotroph, Candidatus Methylomirabilis limnetica, in a deep stratified lake.</title>
        <authorList>
            <person name="Graf J.S."/>
            <person name="Marchant H.K."/>
            <person name="Tienken D."/>
            <person name="Hach P.F."/>
            <person name="Brand A."/>
            <person name="Schubert C.J."/>
            <person name="Kuypers M.M."/>
            <person name="Milucka J."/>
        </authorList>
    </citation>
    <scope>NUCLEOTIDE SEQUENCE [LARGE SCALE GENOMIC DNA]</scope>
    <source>
        <strain evidence="4 5">Zug</strain>
    </source>
</reference>
<comment type="caution">
    <text evidence="4">The sequence shown here is derived from an EMBL/GenBank/DDBJ whole genome shotgun (WGS) entry which is preliminary data.</text>
</comment>
<keyword evidence="2" id="KW-0547">Nucleotide-binding</keyword>
<dbReference type="InterPro" id="IPR036597">
    <property type="entry name" value="Fido-like_dom_sf"/>
</dbReference>
<proteinExistence type="predicted"/>
<dbReference type="Gene3D" id="1.10.3290.10">
    <property type="entry name" value="Fido-like domain"/>
    <property type="match status" value="1"/>
</dbReference>
<dbReference type="InterPro" id="IPR040198">
    <property type="entry name" value="Fido_containing"/>
</dbReference>